<dbReference type="PROSITE" id="PS00211">
    <property type="entry name" value="ABC_TRANSPORTER_1"/>
    <property type="match status" value="1"/>
</dbReference>
<dbReference type="Gene3D" id="3.40.50.300">
    <property type="entry name" value="P-loop containing nucleotide triphosphate hydrolases"/>
    <property type="match status" value="1"/>
</dbReference>
<dbReference type="EC" id="7.3.2.6" evidence="8"/>
<dbReference type="PANTHER" id="PTHR42788:SF13">
    <property type="entry name" value="ALIPHATIC SULFONATES IMPORT ATP-BINDING PROTEIN SSUB"/>
    <property type="match status" value="1"/>
</dbReference>
<feature type="domain" description="ABC transporter" evidence="12">
    <location>
        <begin position="4"/>
        <end position="234"/>
    </location>
</feature>
<dbReference type="InterPro" id="IPR003439">
    <property type="entry name" value="ABC_transporter-like_ATP-bd"/>
</dbReference>
<dbReference type="PANTHER" id="PTHR42788">
    <property type="entry name" value="TAURINE IMPORT ATP-BINDING PROTEIN-RELATED"/>
    <property type="match status" value="1"/>
</dbReference>
<dbReference type="SUPFAM" id="SSF52540">
    <property type="entry name" value="P-loop containing nucleoside triphosphate hydrolases"/>
    <property type="match status" value="1"/>
</dbReference>
<evidence type="ECO:0000256" key="7">
    <source>
        <dbReference type="ARBA" id="ARBA00038781"/>
    </source>
</evidence>
<organism evidence="13 14">
    <name type="scientific">Haloquadratum walsbyi J07HQW2</name>
    <dbReference type="NCBI Taxonomy" id="1238425"/>
    <lineage>
        <taxon>Archaea</taxon>
        <taxon>Methanobacteriati</taxon>
        <taxon>Methanobacteriota</taxon>
        <taxon>Stenosarchaea group</taxon>
        <taxon>Halobacteria</taxon>
        <taxon>Halobacteriales</taxon>
        <taxon>Haloferacaceae</taxon>
        <taxon>Haloquadratum</taxon>
    </lineage>
</organism>
<dbReference type="InterPro" id="IPR027417">
    <property type="entry name" value="P-loop_NTPase"/>
</dbReference>
<evidence type="ECO:0000259" key="12">
    <source>
        <dbReference type="PROSITE" id="PS50893"/>
    </source>
</evidence>
<evidence type="ECO:0000256" key="6">
    <source>
        <dbReference type="ARBA" id="ARBA00038307"/>
    </source>
</evidence>
<evidence type="ECO:0000256" key="8">
    <source>
        <dbReference type="ARBA" id="ARBA00039025"/>
    </source>
</evidence>
<comment type="subcellular location">
    <subcellularLocation>
        <location evidence="1">Cell membrane</location>
    </subcellularLocation>
</comment>
<dbReference type="eggNOG" id="arCOG00193">
    <property type="taxonomic scope" value="Archaea"/>
</dbReference>
<evidence type="ECO:0000256" key="5">
    <source>
        <dbReference type="ARBA" id="ARBA00022840"/>
    </source>
</evidence>
<dbReference type="PROSITE" id="PS50893">
    <property type="entry name" value="ABC_TRANSPORTER_2"/>
    <property type="match status" value="1"/>
</dbReference>
<dbReference type="InterPro" id="IPR003593">
    <property type="entry name" value="AAA+_ATPase"/>
</dbReference>
<accession>U1MVM0</accession>
<dbReference type="GO" id="GO:0016887">
    <property type="term" value="F:ATP hydrolysis activity"/>
    <property type="evidence" value="ECO:0007669"/>
    <property type="project" value="InterPro"/>
</dbReference>
<comment type="similarity">
    <text evidence="6">Belongs to the ABC transporter superfamily. Sulfate/tungstate importer (TC 3.A.1.6) family.</text>
</comment>
<dbReference type="GO" id="GO:1901238">
    <property type="term" value="F:ABC-type tungstate transporter activity"/>
    <property type="evidence" value="ECO:0007669"/>
    <property type="project" value="UniProtKB-EC"/>
</dbReference>
<evidence type="ECO:0000256" key="11">
    <source>
        <dbReference type="ARBA" id="ARBA00057369"/>
    </source>
</evidence>
<dbReference type="CDD" id="cd03293">
    <property type="entry name" value="ABC_NrtD_SsuB_transporters"/>
    <property type="match status" value="1"/>
</dbReference>
<sequence>MSALTAVDVVKQYGEARDVRALDQISFTVDDSEFVVIVGPSGCGKSTLLRLFAGLIEPTSGDVLYDNESVTGPSRERAMVFQEFNLFPWRTVIKNVTFGLEMAGVDHSECHERADEALSLVGLTDDAERYPDALSGGMRQRVGLARALAVEPGVLLMDEPFGALDARTRATLQRELLSIHSREQTTVLFVTHDIDEALLLADRVLVMVDDPNRIADQINIPFDRPRDSHTLETSSTFIELKRRVRTTFEDSTAAIS</sequence>
<keyword evidence="4" id="KW-0547">Nucleotide-binding</keyword>
<name>U1MVM0_9EURY</name>
<dbReference type="Proteomes" id="UP000030710">
    <property type="component" value="Unassembled WGS sequence"/>
</dbReference>
<dbReference type="EMBL" id="KE356561">
    <property type="protein sequence ID" value="ERG94439.1"/>
    <property type="molecule type" value="Genomic_DNA"/>
</dbReference>
<dbReference type="SMART" id="SM00382">
    <property type="entry name" value="AAA"/>
    <property type="match status" value="1"/>
</dbReference>
<comment type="catalytic activity">
    <reaction evidence="10">
        <text>tungstate(in) + ATP + H2O = tungstate(out) + ADP + phosphate + H(+)</text>
        <dbReference type="Rhea" id="RHEA:35027"/>
        <dbReference type="ChEBI" id="CHEBI:15377"/>
        <dbReference type="ChEBI" id="CHEBI:15378"/>
        <dbReference type="ChEBI" id="CHEBI:30616"/>
        <dbReference type="ChEBI" id="CHEBI:43474"/>
        <dbReference type="ChEBI" id="CHEBI:46502"/>
        <dbReference type="ChEBI" id="CHEBI:456216"/>
        <dbReference type="EC" id="7.3.2.6"/>
    </reaction>
</comment>
<protein>
    <recommendedName>
        <fullName evidence="9">Molybdate/tungstate import ATP-binding protein WtpC</fullName>
        <ecNumber evidence="8">7.3.2.6</ecNumber>
    </recommendedName>
</protein>
<dbReference type="HOGENOM" id="CLU_000604_1_22_2"/>
<evidence type="ECO:0000256" key="10">
    <source>
        <dbReference type="ARBA" id="ARBA00047936"/>
    </source>
</evidence>
<reference evidence="13 14" key="1">
    <citation type="journal article" date="2013" name="PLoS ONE">
        <title>Assembly-driven community genomics of a hypersaline microbial ecosystem.</title>
        <authorList>
            <person name="Podell S."/>
            <person name="Ugalde J.A."/>
            <person name="Narasingarao P."/>
            <person name="Banfield J.F."/>
            <person name="Heidelberg K.B."/>
            <person name="Allen E.E."/>
        </authorList>
    </citation>
    <scope>NUCLEOTIDE SEQUENCE [LARGE SCALE GENOMIC DNA]</scope>
    <source>
        <strain evidence="14">J07HQW2</strain>
    </source>
</reference>
<dbReference type="GO" id="GO:0005886">
    <property type="term" value="C:plasma membrane"/>
    <property type="evidence" value="ECO:0007669"/>
    <property type="project" value="UniProtKB-SubCell"/>
</dbReference>
<proteinExistence type="inferred from homology"/>
<evidence type="ECO:0000256" key="1">
    <source>
        <dbReference type="ARBA" id="ARBA00004236"/>
    </source>
</evidence>
<dbReference type="FunFam" id="3.40.50.300:FF:000425">
    <property type="entry name" value="Probable ABC transporter, ATP-binding subunit"/>
    <property type="match status" value="1"/>
</dbReference>
<keyword evidence="3" id="KW-0500">Molybdenum</keyword>
<dbReference type="RefSeq" id="WP_021053930.1">
    <property type="nucleotide sequence ID" value="NZ_KE356561.1"/>
</dbReference>
<evidence type="ECO:0000256" key="9">
    <source>
        <dbReference type="ARBA" id="ARBA00041133"/>
    </source>
</evidence>
<dbReference type="AlphaFoldDB" id="U1MVM0"/>
<evidence type="ECO:0000256" key="2">
    <source>
        <dbReference type="ARBA" id="ARBA00022448"/>
    </source>
</evidence>
<comment type="subunit">
    <text evidence="7">The complex is composed of two ATP-binding proteins (WtpC), two transmembrane proteins (WtpB) and a solute-binding protein (WtpA).</text>
</comment>
<keyword evidence="5" id="KW-0067">ATP-binding</keyword>
<dbReference type="Pfam" id="PF00005">
    <property type="entry name" value="ABC_tran"/>
    <property type="match status" value="1"/>
</dbReference>
<evidence type="ECO:0000313" key="13">
    <source>
        <dbReference type="EMBL" id="ERG94439.1"/>
    </source>
</evidence>
<dbReference type="STRING" id="1238425.J07HQW2_00873"/>
<comment type="function">
    <text evidence="11">Part of the ABC transporter complex WtpABC involved in molybdate/tungstate import. Responsible for energy coupling to the transport system.</text>
</comment>
<evidence type="ECO:0000256" key="4">
    <source>
        <dbReference type="ARBA" id="ARBA00022741"/>
    </source>
</evidence>
<dbReference type="InterPro" id="IPR050166">
    <property type="entry name" value="ABC_transporter_ATP-bind"/>
</dbReference>
<gene>
    <name evidence="13" type="ORF">J07HQW2_00873</name>
</gene>
<keyword evidence="2" id="KW-0813">Transport</keyword>
<dbReference type="GO" id="GO:0005524">
    <property type="term" value="F:ATP binding"/>
    <property type="evidence" value="ECO:0007669"/>
    <property type="project" value="UniProtKB-KW"/>
</dbReference>
<evidence type="ECO:0000313" key="14">
    <source>
        <dbReference type="Proteomes" id="UP000030710"/>
    </source>
</evidence>
<evidence type="ECO:0000256" key="3">
    <source>
        <dbReference type="ARBA" id="ARBA00022505"/>
    </source>
</evidence>
<dbReference type="InterPro" id="IPR017871">
    <property type="entry name" value="ABC_transporter-like_CS"/>
</dbReference>